<evidence type="ECO:0000256" key="2">
    <source>
        <dbReference type="SAM" id="SignalP"/>
    </source>
</evidence>
<dbReference type="SUPFAM" id="SSF53955">
    <property type="entry name" value="Lysozyme-like"/>
    <property type="match status" value="1"/>
</dbReference>
<feature type="domain" description="Transglycosylase SLT" evidence="3">
    <location>
        <begin position="31"/>
        <end position="322"/>
    </location>
</feature>
<dbReference type="PANTHER" id="PTHR30163:SF9">
    <property type="entry name" value="MEMBRANE-BOUND LYTIC MUREIN TRANSGLYCOSYLASE B"/>
    <property type="match status" value="1"/>
</dbReference>
<sequence>MKLLLRMGRLMGFNLGLLAATTAWADYSKHELAEGFVQDMVAKHSFKADEVREILKRANKRQPILDAISRPAEKTKPWRDYRPIFIQPLRITNGVAFWKENQQALNRAEQVYGVPAEVIVAIIGVETNYGRNMGSHYVLDALSTLAFDYPPRAPFFRSELENYLVLTREHQQSPTLFKGSYAGAMGFGQFMPSSYRNFAVDFSGDGFADIWNNPTDAIGSVANYFVKHGWQSGKAVVIPAKFDGERELAGFNNIVPPAVSVSAWKKKGVAPTGRVNSKTPAIAIEFDGANGLEYWLGLQNFYTITRYNRSPMYAMAVHQLSQEIKAAKEKSR</sequence>
<name>B3PKN4_CELJU</name>
<dbReference type="RefSeq" id="WP_012486452.1">
    <property type="nucleotide sequence ID" value="NC_010995.1"/>
</dbReference>
<dbReference type="CAZy" id="GH103">
    <property type="family name" value="Glycoside Hydrolase Family 103"/>
</dbReference>
<dbReference type="InterPro" id="IPR023346">
    <property type="entry name" value="Lysozyme-like_dom_sf"/>
</dbReference>
<proteinExistence type="predicted"/>
<dbReference type="InterPro" id="IPR011757">
    <property type="entry name" value="Lytic_transglycosylase_MltB"/>
</dbReference>
<dbReference type="STRING" id="498211.CJA_0791"/>
<dbReference type="GO" id="GO:0009253">
    <property type="term" value="P:peptidoglycan catabolic process"/>
    <property type="evidence" value="ECO:0007669"/>
    <property type="project" value="TreeGrafter"/>
</dbReference>
<reference evidence="4 5" key="1">
    <citation type="journal article" date="2008" name="J. Bacteriol.">
        <title>Insights into plant cell wall degradation from the genome sequence of the soil bacterium Cellvibrio japonicus.</title>
        <authorList>
            <person name="Deboy R.T."/>
            <person name="Mongodin E.F."/>
            <person name="Fouts D.E."/>
            <person name="Tailford L.E."/>
            <person name="Khouri H."/>
            <person name="Emerson J.B."/>
            <person name="Mohamoud Y."/>
            <person name="Watkins K."/>
            <person name="Henrissat B."/>
            <person name="Gilbert H.J."/>
            <person name="Nelson K.E."/>
        </authorList>
    </citation>
    <scope>NUCLEOTIDE SEQUENCE [LARGE SCALE GENOMIC DNA]</scope>
    <source>
        <strain evidence="4 5">Ueda107</strain>
    </source>
</reference>
<keyword evidence="2" id="KW-0732">Signal</keyword>
<keyword evidence="5" id="KW-1185">Reference proteome</keyword>
<dbReference type="eggNOG" id="COG2951">
    <property type="taxonomic scope" value="Bacteria"/>
</dbReference>
<dbReference type="EC" id="3.2.1.-" evidence="4"/>
<evidence type="ECO:0000259" key="3">
    <source>
        <dbReference type="Pfam" id="PF13406"/>
    </source>
</evidence>
<dbReference type="FunFam" id="1.10.8.350:FF:000001">
    <property type="entry name" value="Lytic murein transglycosylase B"/>
    <property type="match status" value="1"/>
</dbReference>
<dbReference type="Gene3D" id="1.10.530.10">
    <property type="match status" value="1"/>
</dbReference>
<feature type="chain" id="PRO_5002796670" evidence="2">
    <location>
        <begin position="26"/>
        <end position="332"/>
    </location>
</feature>
<dbReference type="Proteomes" id="UP000001036">
    <property type="component" value="Chromosome"/>
</dbReference>
<keyword evidence="4" id="KW-0378">Hydrolase</keyword>
<evidence type="ECO:0000313" key="5">
    <source>
        <dbReference type="Proteomes" id="UP000001036"/>
    </source>
</evidence>
<dbReference type="PANTHER" id="PTHR30163">
    <property type="entry name" value="MEMBRANE-BOUND LYTIC MUREIN TRANSGLYCOSYLASE B"/>
    <property type="match status" value="1"/>
</dbReference>
<dbReference type="InterPro" id="IPR031304">
    <property type="entry name" value="SLT_2"/>
</dbReference>
<feature type="signal peptide" evidence="2">
    <location>
        <begin position="1"/>
        <end position="25"/>
    </location>
</feature>
<evidence type="ECO:0000313" key="4">
    <source>
        <dbReference type="EMBL" id="ACE85676.1"/>
    </source>
</evidence>
<feature type="active site" evidence="1">
    <location>
        <position position="126"/>
    </location>
</feature>
<dbReference type="GO" id="GO:0008933">
    <property type="term" value="F:peptidoglycan lytic transglycosylase activity"/>
    <property type="evidence" value="ECO:0007669"/>
    <property type="project" value="TreeGrafter"/>
</dbReference>
<dbReference type="HOGENOM" id="CLU_035402_1_1_6"/>
<protein>
    <submittedName>
        <fullName evidence="4">Peptidoglycan lytic transglycosylase, putative, plt103A</fullName>
        <ecNumber evidence="4">3.2.1.-</ecNumber>
    </submittedName>
</protein>
<dbReference type="InterPro" id="IPR043426">
    <property type="entry name" value="MltB-like"/>
</dbReference>
<dbReference type="Gene3D" id="1.10.8.350">
    <property type="entry name" value="Bacterial muramidase"/>
    <property type="match status" value="1"/>
</dbReference>
<dbReference type="OrthoDB" id="9772911at2"/>
<dbReference type="CDD" id="cd13399">
    <property type="entry name" value="Slt35-like"/>
    <property type="match status" value="1"/>
</dbReference>
<evidence type="ECO:0000256" key="1">
    <source>
        <dbReference type="PIRSR" id="PIRSR611757-1"/>
    </source>
</evidence>
<dbReference type="GO" id="GO:0016798">
    <property type="term" value="F:hydrolase activity, acting on glycosyl bonds"/>
    <property type="evidence" value="ECO:0007669"/>
    <property type="project" value="UniProtKB-KW"/>
</dbReference>
<dbReference type="KEGG" id="cja:CJA_0791"/>
<dbReference type="EMBL" id="CP000934">
    <property type="protein sequence ID" value="ACE85676.1"/>
    <property type="molecule type" value="Genomic_DNA"/>
</dbReference>
<dbReference type="AlphaFoldDB" id="B3PKN4"/>
<organism evidence="4 5">
    <name type="scientific">Cellvibrio japonicus (strain Ueda107)</name>
    <name type="common">Pseudomonas fluorescens subsp. cellulosa</name>
    <dbReference type="NCBI Taxonomy" id="498211"/>
    <lineage>
        <taxon>Bacteria</taxon>
        <taxon>Pseudomonadati</taxon>
        <taxon>Pseudomonadota</taxon>
        <taxon>Gammaproteobacteria</taxon>
        <taxon>Cellvibrionales</taxon>
        <taxon>Cellvibrionaceae</taxon>
        <taxon>Cellvibrio</taxon>
    </lineage>
</organism>
<gene>
    <name evidence="4" type="primary">plt103A</name>
    <name evidence="4" type="ordered locus">CJA_0791</name>
</gene>
<keyword evidence="4" id="KW-0326">Glycosidase</keyword>
<accession>B3PKN4</accession>
<dbReference type="NCBIfam" id="TIGR02282">
    <property type="entry name" value="MltB"/>
    <property type="match status" value="1"/>
</dbReference>
<dbReference type="Pfam" id="PF13406">
    <property type="entry name" value="SLT_2"/>
    <property type="match status" value="1"/>
</dbReference>